<feature type="transmembrane region" description="Helical" evidence="1">
    <location>
        <begin position="39"/>
        <end position="57"/>
    </location>
</feature>
<evidence type="ECO:0000313" key="3">
    <source>
        <dbReference type="Proteomes" id="UP000504756"/>
    </source>
</evidence>
<dbReference type="EMBL" id="BLXU01000009">
    <property type="protein sequence ID" value="GFO52319.1"/>
    <property type="molecule type" value="Genomic_DNA"/>
</dbReference>
<keyword evidence="1" id="KW-0472">Membrane</keyword>
<dbReference type="Pfam" id="PF16872">
    <property type="entry name" value="putAbiC"/>
    <property type="match status" value="1"/>
</dbReference>
<proteinExistence type="predicted"/>
<evidence type="ECO:0000256" key="1">
    <source>
        <dbReference type="SAM" id="Phobius"/>
    </source>
</evidence>
<keyword evidence="1" id="KW-0812">Transmembrane</keyword>
<dbReference type="InterPro" id="IPR031709">
    <property type="entry name" value="PutAbiC"/>
</dbReference>
<comment type="caution">
    <text evidence="2">The sequence shown here is derived from an EMBL/GenBank/DDBJ whole genome shotgun (WGS) entry which is preliminary data.</text>
</comment>
<accession>A0A6L2ZW40</accession>
<name>A0A6L2ZW40_9LACT</name>
<dbReference type="AlphaFoldDB" id="A0A6L2ZW40"/>
<dbReference type="RefSeq" id="WP_176490519.1">
    <property type="nucleotide sequence ID" value="NZ_BLXU01000009.1"/>
</dbReference>
<evidence type="ECO:0000313" key="2">
    <source>
        <dbReference type="EMBL" id="GFO52319.1"/>
    </source>
</evidence>
<organism evidence="2 3">
    <name type="scientific">Lactococcus garvieae</name>
    <dbReference type="NCBI Taxonomy" id="1363"/>
    <lineage>
        <taxon>Bacteria</taxon>
        <taxon>Bacillati</taxon>
        <taxon>Bacillota</taxon>
        <taxon>Bacilli</taxon>
        <taxon>Lactobacillales</taxon>
        <taxon>Streptococcaceae</taxon>
        <taxon>Lactococcus</taxon>
    </lineage>
</organism>
<sequence>MNKFLKNTLVIAVMILISEFVINKSKIFSIGTGSDWFSFWGNVFGAGVGVLGAYIILRIQLKNDSKKYEETQIDNTFFNMIDLFQNIQSKLEEQDYKQLLSSIRNEKYNYIEKKRWDEKLDLYNRKTKLIQRATKILLSNKSFEGTLFRQYVENITLLATNQKQKVNLFIGACEGMFEEKYSVKQFTKLEEKCLQVFNNLYESFLSIDERYNSYILTEEEIFRIVNIELSLKHSEFGTFLRMFHRLVKYILDSNLSAKKKKEYLGMLRALLSSDEILVIFYNTFYSNRGKGLKKQLERRIKGEKKPELTEFFADKSEIKEHLESEGKIDLPFFKYRELIFPESDLVKIKSLTNYK</sequence>
<keyword evidence="1" id="KW-1133">Transmembrane helix</keyword>
<dbReference type="Proteomes" id="UP000504756">
    <property type="component" value="Unassembled WGS sequence"/>
</dbReference>
<evidence type="ECO:0008006" key="4">
    <source>
        <dbReference type="Google" id="ProtNLM"/>
    </source>
</evidence>
<protein>
    <recommendedName>
        <fullName evidence="4">Phage abortive infection protein</fullName>
    </recommendedName>
</protein>
<gene>
    <name evidence="2" type="ORF">ikelab_15940</name>
</gene>
<reference evidence="2 3" key="1">
    <citation type="submission" date="2020-06" db="EMBL/GenBank/DDBJ databases">
        <title>Draft genome sequence of Lactic acid bacteria from Okinawan-style tofu.</title>
        <authorList>
            <person name="Takara I."/>
            <person name="Ikematsu S."/>
        </authorList>
    </citation>
    <scope>NUCLEOTIDE SEQUENCE [LARGE SCALE GENOMIC DNA]</scope>
    <source>
        <strain evidence="3">lg38</strain>
    </source>
</reference>